<keyword evidence="5" id="KW-0378">Hydrolase</keyword>
<dbReference type="GO" id="GO:0008360">
    <property type="term" value="P:regulation of cell shape"/>
    <property type="evidence" value="ECO:0007669"/>
    <property type="project" value="UniProtKB-UniRule"/>
</dbReference>
<evidence type="ECO:0000256" key="6">
    <source>
        <dbReference type="ARBA" id="ARBA00022960"/>
    </source>
</evidence>
<evidence type="ECO:0000256" key="5">
    <source>
        <dbReference type="ARBA" id="ARBA00022801"/>
    </source>
</evidence>
<reference evidence="13 14" key="1">
    <citation type="submission" date="2020-03" db="EMBL/GenBank/DDBJ databases">
        <title>Complete genome sequence of Monaibacterium sp. ALG8 with diverse plasmids.</title>
        <authorList>
            <person name="Sun C."/>
        </authorList>
    </citation>
    <scope>NUCLEOTIDE SEQUENCE [LARGE SCALE GENOMIC DNA]</scope>
    <source>
        <strain evidence="13 14">ALG8</strain>
    </source>
</reference>
<keyword evidence="3" id="KW-0328">Glycosyltransferase</keyword>
<evidence type="ECO:0000313" key="14">
    <source>
        <dbReference type="Proteomes" id="UP000500791"/>
    </source>
</evidence>
<dbReference type="InterPro" id="IPR050979">
    <property type="entry name" value="LD-transpeptidase"/>
</dbReference>
<feature type="signal peptide" evidence="11">
    <location>
        <begin position="1"/>
        <end position="28"/>
    </location>
</feature>
<dbReference type="CDD" id="cd16913">
    <property type="entry name" value="YkuD_like"/>
    <property type="match status" value="1"/>
</dbReference>
<evidence type="ECO:0000256" key="11">
    <source>
        <dbReference type="SAM" id="SignalP"/>
    </source>
</evidence>
<evidence type="ECO:0000256" key="4">
    <source>
        <dbReference type="ARBA" id="ARBA00022679"/>
    </source>
</evidence>
<evidence type="ECO:0000256" key="8">
    <source>
        <dbReference type="ARBA" id="ARBA00023316"/>
    </source>
</evidence>
<feature type="domain" description="L,D-TPase catalytic" evidence="12">
    <location>
        <begin position="44"/>
        <end position="175"/>
    </location>
</feature>
<accession>A0A6G7VJE5</accession>
<evidence type="ECO:0000256" key="2">
    <source>
        <dbReference type="ARBA" id="ARBA00005992"/>
    </source>
</evidence>
<dbReference type="PANTHER" id="PTHR30582:SF24">
    <property type="entry name" value="L,D-TRANSPEPTIDASE ERFK_SRFK-RELATED"/>
    <property type="match status" value="1"/>
</dbReference>
<evidence type="ECO:0000256" key="9">
    <source>
        <dbReference type="PROSITE-ProRule" id="PRU01373"/>
    </source>
</evidence>
<dbReference type="GO" id="GO:0018104">
    <property type="term" value="P:peptidoglycan-protein cross-linking"/>
    <property type="evidence" value="ECO:0007669"/>
    <property type="project" value="TreeGrafter"/>
</dbReference>
<proteinExistence type="inferred from homology"/>
<dbReference type="GO" id="GO:0071972">
    <property type="term" value="F:peptidoglycan L,D-transpeptidase activity"/>
    <property type="evidence" value="ECO:0007669"/>
    <property type="project" value="TreeGrafter"/>
</dbReference>
<comment type="pathway">
    <text evidence="1 9">Cell wall biogenesis; peptidoglycan biosynthesis.</text>
</comment>
<evidence type="ECO:0000259" key="12">
    <source>
        <dbReference type="PROSITE" id="PS52029"/>
    </source>
</evidence>
<feature type="chain" id="PRO_5026092585" evidence="11">
    <location>
        <begin position="29"/>
        <end position="175"/>
    </location>
</feature>
<evidence type="ECO:0000256" key="10">
    <source>
        <dbReference type="SAM" id="MobiDB-lite"/>
    </source>
</evidence>
<evidence type="ECO:0000313" key="13">
    <source>
        <dbReference type="EMBL" id="QIK40062.1"/>
    </source>
</evidence>
<dbReference type="EMBL" id="CP049811">
    <property type="protein sequence ID" value="QIK40062.1"/>
    <property type="molecule type" value="Genomic_DNA"/>
</dbReference>
<feature type="active site" description="Proton donor/acceptor" evidence="9">
    <location>
        <position position="135"/>
    </location>
</feature>
<keyword evidence="6 9" id="KW-0133">Cell shape</keyword>
<organism evidence="13 14">
    <name type="scientific">Pontivivens nitratireducens</name>
    <dbReference type="NCBI Taxonomy" id="2758038"/>
    <lineage>
        <taxon>Bacteria</taxon>
        <taxon>Pseudomonadati</taxon>
        <taxon>Pseudomonadota</taxon>
        <taxon>Alphaproteobacteria</taxon>
        <taxon>Rhodobacterales</taxon>
        <taxon>Paracoccaceae</taxon>
        <taxon>Pontivivens</taxon>
    </lineage>
</organism>
<keyword evidence="14" id="KW-1185">Reference proteome</keyword>
<protein>
    <submittedName>
        <fullName evidence="13">L,D-transpeptidase</fullName>
    </submittedName>
</protein>
<dbReference type="PROSITE" id="PS52029">
    <property type="entry name" value="LD_TPASE"/>
    <property type="match status" value="1"/>
</dbReference>
<feature type="active site" description="Nucleophile" evidence="9">
    <location>
        <position position="151"/>
    </location>
</feature>
<dbReference type="GO" id="GO:0005576">
    <property type="term" value="C:extracellular region"/>
    <property type="evidence" value="ECO:0007669"/>
    <property type="project" value="TreeGrafter"/>
</dbReference>
<keyword evidence="8 9" id="KW-0961">Cell wall biogenesis/degradation</keyword>
<dbReference type="UniPathway" id="UPA00219"/>
<dbReference type="Pfam" id="PF03734">
    <property type="entry name" value="YkuD"/>
    <property type="match status" value="1"/>
</dbReference>
<name>A0A6G7VJE5_9RHOB</name>
<dbReference type="RefSeq" id="WP_166189068.1">
    <property type="nucleotide sequence ID" value="NZ_CP049811.1"/>
</dbReference>
<sequence length="175" mass="18899">MSATHFSRRAALATLAGGALMIPSITRAATVADWSPYFSNITRGGLHFSTDARQLTWWAPGGTISRVMASAVPRSEDLTRRGSTEIVRKQRNPSWSPTPDMLAKNPDIRPTPGGAPDNPLGSYALYFDWTYYAVHGTNNPDSVGTAASSGCFRLAAEDIEFLYYTVQVGTPVVVS</sequence>
<keyword evidence="7 9" id="KW-0573">Peptidoglycan synthesis</keyword>
<evidence type="ECO:0000256" key="3">
    <source>
        <dbReference type="ARBA" id="ARBA00022676"/>
    </source>
</evidence>
<dbReference type="Gene3D" id="2.40.440.10">
    <property type="entry name" value="L,D-transpeptidase catalytic domain-like"/>
    <property type="match status" value="1"/>
</dbReference>
<feature type="region of interest" description="Disordered" evidence="10">
    <location>
        <begin position="75"/>
        <end position="115"/>
    </location>
</feature>
<keyword evidence="4" id="KW-0808">Transferase</keyword>
<feature type="compositionally biased region" description="Basic and acidic residues" evidence="10">
    <location>
        <begin position="75"/>
        <end position="88"/>
    </location>
</feature>
<keyword evidence="11" id="KW-0732">Signal</keyword>
<evidence type="ECO:0000256" key="7">
    <source>
        <dbReference type="ARBA" id="ARBA00022984"/>
    </source>
</evidence>
<dbReference type="AlphaFoldDB" id="A0A6G7VJE5"/>
<dbReference type="GO" id="GO:0016757">
    <property type="term" value="F:glycosyltransferase activity"/>
    <property type="evidence" value="ECO:0007669"/>
    <property type="project" value="UniProtKB-KW"/>
</dbReference>
<dbReference type="SUPFAM" id="SSF141523">
    <property type="entry name" value="L,D-transpeptidase catalytic domain-like"/>
    <property type="match status" value="1"/>
</dbReference>
<dbReference type="InterPro" id="IPR038063">
    <property type="entry name" value="Transpep_catalytic_dom"/>
</dbReference>
<dbReference type="InterPro" id="IPR005490">
    <property type="entry name" value="LD_TPept_cat_dom"/>
</dbReference>
<gene>
    <name evidence="13" type="ORF">G8E03_04370</name>
</gene>
<comment type="similarity">
    <text evidence="2">Belongs to the YkuD family.</text>
</comment>
<dbReference type="GO" id="GO:0071555">
    <property type="term" value="P:cell wall organization"/>
    <property type="evidence" value="ECO:0007669"/>
    <property type="project" value="UniProtKB-UniRule"/>
</dbReference>
<dbReference type="KEGG" id="mon:G8E03_04370"/>
<evidence type="ECO:0000256" key="1">
    <source>
        <dbReference type="ARBA" id="ARBA00004752"/>
    </source>
</evidence>
<dbReference type="PANTHER" id="PTHR30582">
    <property type="entry name" value="L,D-TRANSPEPTIDASE"/>
    <property type="match status" value="1"/>
</dbReference>
<dbReference type="Proteomes" id="UP000500791">
    <property type="component" value="Chromosome"/>
</dbReference>